<reference evidence="1 2" key="1">
    <citation type="submission" date="2018-01" db="EMBL/GenBank/DDBJ databases">
        <title>Metagenomic assembled genomes from two thermal pools in the Uzon Caldera, Kamchatka, Russia.</title>
        <authorList>
            <person name="Wilkins L."/>
            <person name="Ettinger C."/>
        </authorList>
    </citation>
    <scope>NUCLEOTIDE SEQUENCE [LARGE SCALE GENOMIC DNA]</scope>
    <source>
        <strain evidence="1">ZAV-02</strain>
    </source>
</reference>
<accession>A0A2J6X4A4</accession>
<dbReference type="EMBL" id="PNIQ01000571">
    <property type="protein sequence ID" value="PMP81158.1"/>
    <property type="molecule type" value="Genomic_DNA"/>
</dbReference>
<dbReference type="SUPFAM" id="SSF53474">
    <property type="entry name" value="alpha/beta-Hydrolases"/>
    <property type="match status" value="1"/>
</dbReference>
<gene>
    <name evidence="1" type="ORF">C0184_08620</name>
</gene>
<dbReference type="InterPro" id="IPR029058">
    <property type="entry name" value="AB_hydrolase_fold"/>
</dbReference>
<sequence length="676" mass="75048">MNTVAAIPEHLRRFATVVTTDLDHLQAITGHLSTILNRFQSRCREYSVPAVHGLTDELFAHYRSIGDLAAWVRTTADRLEAADQGVLHVRTLSNGLTIIVGNSRQPMLSPHRLAWTAFDLGARMALRVIWELRSPTRWQPQLRTSLTTSGWFSRVIEPTLHLSRSWSVLTGTTIRHLFGAFGQQLHRQALLYYPSLLAWQHHWDTFAAVPYRYYIWRTIGHLEVITTLGLPPLHTIAWLTRFMPLPFSSLGHFAVSIADLGLVTNLPPSLSHLAEQIQRRASIVGQYQQLYTILPIVTSFAQHWQPLKWRLGPYSALATTLILSSPLLAMLASGQLDRLRPSLPVSNPVEVLAILENDLWINAFENLPPDKIRELAIRLEQLNYAARMNLSLGPLTRSTTGPDAEPDGHVSATAVFPPLECNLDPTQPYQITPAALQANAHSLISPYLGEEVRAARVGETEYVVGISGLNLDNMAYGTNGLVSVINTAEGKEYVAENAYYQTVRSRILYVIENLPEGSTLHLTGHSMGGGMCILLSNDPQVQTALAQRNIRLASVTTLGAVRPAGEWSDVPSSINAQAVTVRHYVDSDDALAKAVGAGHDDLRYRDNVYTLNNQTIDQPSVAHSAYETFDYTRLPDEVQTMPFTIDPMKFELLPIPILSEPPAVEIEWPEAPPLSA</sequence>
<dbReference type="AlphaFoldDB" id="A0A2J6X4A4"/>
<name>A0A2J6X4A4_9CHLR</name>
<evidence type="ECO:0000313" key="2">
    <source>
        <dbReference type="Proteomes" id="UP000243376"/>
    </source>
</evidence>
<dbReference type="Proteomes" id="UP000243376">
    <property type="component" value="Unassembled WGS sequence"/>
</dbReference>
<protein>
    <submittedName>
        <fullName evidence="1">Uncharacterized protein</fullName>
    </submittedName>
</protein>
<evidence type="ECO:0000313" key="1">
    <source>
        <dbReference type="EMBL" id="PMP81158.1"/>
    </source>
</evidence>
<proteinExistence type="predicted"/>
<comment type="caution">
    <text evidence="1">The sequence shown here is derived from an EMBL/GenBank/DDBJ whole genome shotgun (WGS) entry which is preliminary data.</text>
</comment>
<organism evidence="1 2">
    <name type="scientific">Chloroflexus aggregans</name>
    <dbReference type="NCBI Taxonomy" id="152260"/>
    <lineage>
        <taxon>Bacteria</taxon>
        <taxon>Bacillati</taxon>
        <taxon>Chloroflexota</taxon>
        <taxon>Chloroflexia</taxon>
        <taxon>Chloroflexales</taxon>
        <taxon>Chloroflexineae</taxon>
        <taxon>Chloroflexaceae</taxon>
        <taxon>Chloroflexus</taxon>
    </lineage>
</organism>